<name>A0A3S3SFJ5_9BURK</name>
<dbReference type="AlphaFoldDB" id="A0A3S3SFJ5"/>
<evidence type="ECO:0000313" key="2">
    <source>
        <dbReference type="EMBL" id="RVT54360.1"/>
    </source>
</evidence>
<dbReference type="RefSeq" id="WP_128196489.1">
    <property type="nucleotide sequence ID" value="NZ_SACT01000001.1"/>
</dbReference>
<reference evidence="2 3" key="1">
    <citation type="submission" date="2019-01" db="EMBL/GenBank/DDBJ databases">
        <authorList>
            <person name="Chen W.-M."/>
        </authorList>
    </citation>
    <scope>NUCLEOTIDE SEQUENCE [LARGE SCALE GENOMIC DNA]</scope>
    <source>
        <strain evidence="2 3">ICH-3</strain>
    </source>
</reference>
<proteinExistence type="predicted"/>
<gene>
    <name evidence="2" type="ORF">ENE75_05815</name>
</gene>
<evidence type="ECO:0000256" key="1">
    <source>
        <dbReference type="SAM" id="MobiDB-lite"/>
    </source>
</evidence>
<comment type="caution">
    <text evidence="2">The sequence shown here is derived from an EMBL/GenBank/DDBJ whole genome shotgun (WGS) entry which is preliminary data.</text>
</comment>
<evidence type="ECO:0000313" key="3">
    <source>
        <dbReference type="Proteomes" id="UP000288178"/>
    </source>
</evidence>
<dbReference type="OrthoDB" id="7060426at2"/>
<feature type="region of interest" description="Disordered" evidence="1">
    <location>
        <begin position="1"/>
        <end position="28"/>
    </location>
</feature>
<organism evidence="2 3">
    <name type="scientific">Rubrivivax albus</name>
    <dbReference type="NCBI Taxonomy" id="2499835"/>
    <lineage>
        <taxon>Bacteria</taxon>
        <taxon>Pseudomonadati</taxon>
        <taxon>Pseudomonadota</taxon>
        <taxon>Betaproteobacteria</taxon>
        <taxon>Burkholderiales</taxon>
        <taxon>Sphaerotilaceae</taxon>
        <taxon>Rubrivivax</taxon>
    </lineage>
</organism>
<protein>
    <submittedName>
        <fullName evidence="2">Uncharacterized protein</fullName>
    </submittedName>
</protein>
<dbReference type="Proteomes" id="UP000288178">
    <property type="component" value="Unassembled WGS sequence"/>
</dbReference>
<dbReference type="EMBL" id="SACT01000001">
    <property type="protein sequence ID" value="RVT54360.1"/>
    <property type="molecule type" value="Genomic_DNA"/>
</dbReference>
<accession>A0A3S3SFJ5</accession>
<keyword evidence="3" id="KW-1185">Reference proteome</keyword>
<sequence>MPDQPERQRLSPAAENPETGRPDAATLNEHQQALRRAMMDAFSAKKARRFIERHVNHININRDLAEGIKFLFDEKGRPPENMPLEDIIDERRKLEYQLKWFEGIVLELNNRLVKVREMEDYALEMLSRAAPED</sequence>